<keyword evidence="3" id="KW-1003">Cell membrane</keyword>
<dbReference type="AlphaFoldDB" id="A0A2D0KD44"/>
<evidence type="ECO:0000256" key="7">
    <source>
        <dbReference type="SAM" id="Phobius"/>
    </source>
</evidence>
<feature type="transmembrane region" description="Helical" evidence="7">
    <location>
        <begin position="116"/>
        <end position="138"/>
    </location>
</feature>
<keyword evidence="9" id="KW-1185">Reference proteome</keyword>
<evidence type="ECO:0000256" key="6">
    <source>
        <dbReference type="ARBA" id="ARBA00023136"/>
    </source>
</evidence>
<evidence type="ECO:0000256" key="3">
    <source>
        <dbReference type="ARBA" id="ARBA00022475"/>
    </source>
</evidence>
<comment type="similarity">
    <text evidence="2">Belongs to the UPF0718 family.</text>
</comment>
<sequence length="333" mass="35375">MSSQLQETLNMFVFLAIELSALFIGISLLVGILQRHIPPSKVEALLSANRKRGYFLAAALGSITPFCSCSTIPMLKGLIRAKAGFGPMMVFLFSSPLLNPIIVVLFVATFGLTLTAIYVLSAFLVSLGAGWLLQILGFERYVRHEEGSDCGVSGSSCAIKPVISNSCEPMAAPCCSATQMTTQSTGCCDSQTTKVRPKSKYSGLWQETWADFKNVLPYLFIGIAIGSVIYGYVPTSLLEKYAGSDNPFAIPVSAVIGIPLYLRAEALIPLSAALMAKGVSVGAILALIIGGAGASLTELILLRSLFTLKLLAAFVAVILAMAMIAGYMALLFF</sequence>
<gene>
    <name evidence="8" type="ORF">Xish_00482</name>
</gene>
<evidence type="ECO:0000256" key="5">
    <source>
        <dbReference type="ARBA" id="ARBA00022989"/>
    </source>
</evidence>
<dbReference type="PANTHER" id="PTHR42775:SF2">
    <property type="entry name" value="PERMEASE"/>
    <property type="match status" value="1"/>
</dbReference>
<dbReference type="GO" id="GO:0005886">
    <property type="term" value="C:plasma membrane"/>
    <property type="evidence" value="ECO:0007669"/>
    <property type="project" value="UniProtKB-SubCell"/>
</dbReference>
<feature type="transmembrane region" description="Helical" evidence="7">
    <location>
        <begin position="53"/>
        <end position="75"/>
    </location>
</feature>
<keyword evidence="5 7" id="KW-1133">Transmembrane helix</keyword>
<dbReference type="PANTHER" id="PTHR42775">
    <property type="entry name" value="PERMEASE RV2963-RELATED"/>
    <property type="match status" value="1"/>
</dbReference>
<evidence type="ECO:0000256" key="2">
    <source>
        <dbReference type="ARBA" id="ARBA00006386"/>
    </source>
</evidence>
<dbReference type="Pfam" id="PF03773">
    <property type="entry name" value="ArsP_1"/>
    <property type="match status" value="1"/>
</dbReference>
<organism evidence="8 9">
    <name type="scientific">Xenorhabdus ishibashii</name>
    <dbReference type="NCBI Taxonomy" id="1034471"/>
    <lineage>
        <taxon>Bacteria</taxon>
        <taxon>Pseudomonadati</taxon>
        <taxon>Pseudomonadota</taxon>
        <taxon>Gammaproteobacteria</taxon>
        <taxon>Enterobacterales</taxon>
        <taxon>Morganellaceae</taxon>
        <taxon>Xenorhabdus</taxon>
    </lineage>
</organism>
<feature type="transmembrane region" description="Helical" evidence="7">
    <location>
        <begin position="12"/>
        <end position="33"/>
    </location>
</feature>
<dbReference type="Proteomes" id="UP000222168">
    <property type="component" value="Unassembled WGS sequence"/>
</dbReference>
<dbReference type="OrthoDB" id="9777774at2"/>
<feature type="transmembrane region" description="Helical" evidence="7">
    <location>
        <begin position="245"/>
        <end position="262"/>
    </location>
</feature>
<comment type="caution">
    <text evidence="8">The sequence shown here is derived from an EMBL/GenBank/DDBJ whole genome shotgun (WGS) entry which is preliminary data.</text>
</comment>
<dbReference type="InterPro" id="IPR005524">
    <property type="entry name" value="DUF318"/>
</dbReference>
<dbReference type="InterPro" id="IPR053166">
    <property type="entry name" value="UPF0718_permease"/>
</dbReference>
<dbReference type="EMBL" id="NJAK01000001">
    <property type="protein sequence ID" value="PHM61356.1"/>
    <property type="molecule type" value="Genomic_DNA"/>
</dbReference>
<keyword evidence="6 7" id="KW-0472">Membrane</keyword>
<feature type="transmembrane region" description="Helical" evidence="7">
    <location>
        <begin position="87"/>
        <end position="110"/>
    </location>
</feature>
<feature type="transmembrane region" description="Helical" evidence="7">
    <location>
        <begin position="308"/>
        <end position="332"/>
    </location>
</feature>
<protein>
    <submittedName>
        <fullName evidence="8">Putative two-component membrane permease complex subunit</fullName>
    </submittedName>
</protein>
<evidence type="ECO:0000256" key="4">
    <source>
        <dbReference type="ARBA" id="ARBA00022692"/>
    </source>
</evidence>
<accession>A0A2D0KD44</accession>
<evidence type="ECO:0000313" key="9">
    <source>
        <dbReference type="Proteomes" id="UP000222168"/>
    </source>
</evidence>
<keyword evidence="4 7" id="KW-0812">Transmembrane</keyword>
<reference evidence="8 9" key="1">
    <citation type="journal article" date="2017" name="Nat. Microbiol.">
        <title>Natural product diversity associated with the nematode symbionts Photorhabdus and Xenorhabdus.</title>
        <authorList>
            <person name="Tobias N.J."/>
            <person name="Wolff H."/>
            <person name="Djahanschiri B."/>
            <person name="Grundmann F."/>
            <person name="Kronenwerth M."/>
            <person name="Shi Y.M."/>
            <person name="Simonyi S."/>
            <person name="Grun P."/>
            <person name="Shapiro-Ilan D."/>
            <person name="Pidot S.J."/>
            <person name="Stinear T.P."/>
            <person name="Ebersberger I."/>
            <person name="Bode H.B."/>
        </authorList>
    </citation>
    <scope>NUCLEOTIDE SEQUENCE [LARGE SCALE GENOMIC DNA]</scope>
    <source>
        <strain evidence="8 9">DSM 22670</strain>
    </source>
</reference>
<name>A0A2D0KD44_9GAMM</name>
<dbReference type="RefSeq" id="WP_099116530.1">
    <property type="nucleotide sequence ID" value="NZ_NJAK01000001.1"/>
</dbReference>
<proteinExistence type="inferred from homology"/>
<comment type="subcellular location">
    <subcellularLocation>
        <location evidence="1">Cell membrane</location>
        <topology evidence="1">Multi-pass membrane protein</topology>
    </subcellularLocation>
</comment>
<evidence type="ECO:0000313" key="8">
    <source>
        <dbReference type="EMBL" id="PHM61356.1"/>
    </source>
</evidence>
<feature type="transmembrane region" description="Helical" evidence="7">
    <location>
        <begin position="215"/>
        <end position="233"/>
    </location>
</feature>
<feature type="transmembrane region" description="Helical" evidence="7">
    <location>
        <begin position="274"/>
        <end position="296"/>
    </location>
</feature>
<evidence type="ECO:0000256" key="1">
    <source>
        <dbReference type="ARBA" id="ARBA00004651"/>
    </source>
</evidence>